<protein>
    <submittedName>
        <fullName evidence="2">Uncharacterized protein</fullName>
    </submittedName>
</protein>
<gene>
    <name evidence="2" type="ORF">C2G38_2051877</name>
</gene>
<dbReference type="EMBL" id="QKWP01005220">
    <property type="protein sequence ID" value="RIB00123.1"/>
    <property type="molecule type" value="Genomic_DNA"/>
</dbReference>
<name>A0A397TY92_9GLOM</name>
<dbReference type="AlphaFoldDB" id="A0A397TY92"/>
<organism evidence="2 3">
    <name type="scientific">Gigaspora rosea</name>
    <dbReference type="NCBI Taxonomy" id="44941"/>
    <lineage>
        <taxon>Eukaryota</taxon>
        <taxon>Fungi</taxon>
        <taxon>Fungi incertae sedis</taxon>
        <taxon>Mucoromycota</taxon>
        <taxon>Glomeromycotina</taxon>
        <taxon>Glomeromycetes</taxon>
        <taxon>Diversisporales</taxon>
        <taxon>Gigasporaceae</taxon>
        <taxon>Gigaspora</taxon>
    </lineage>
</organism>
<dbReference type="Proteomes" id="UP000266673">
    <property type="component" value="Unassembled WGS sequence"/>
</dbReference>
<accession>A0A397TY92</accession>
<sequence length="258" mass="28366">MATIAGDLTSIAPLIAKIPNYSEQIPPDEWYQRINQILTLPSITAAAFDNLLRADILKSKMAGKYTTIPAQHAGNNIDTPARFIVWLHHKYQTETVGTQQVATQRLAQEKFLPFDNPEIYEARIRPLLLGVADELKNIWLERSPNLYKGSIPNQISQAPPITSQSTTISTKSNTEPCLDNSGITKTEVENIAPSLPPKPQIKKNITSNTNDVDEITKDSDSDTSTNGSESDSDSSSESSSESESKAEINVNISRAKKK</sequence>
<feature type="compositionally biased region" description="Low complexity" evidence="1">
    <location>
        <begin position="222"/>
        <end position="241"/>
    </location>
</feature>
<dbReference type="OrthoDB" id="2429651at2759"/>
<evidence type="ECO:0000313" key="3">
    <source>
        <dbReference type="Proteomes" id="UP000266673"/>
    </source>
</evidence>
<keyword evidence="3" id="KW-1185">Reference proteome</keyword>
<reference evidence="2 3" key="1">
    <citation type="submission" date="2018-06" db="EMBL/GenBank/DDBJ databases">
        <title>Comparative genomics reveals the genomic features of Rhizophagus irregularis, R. cerebriforme, R. diaphanum and Gigaspora rosea, and their symbiotic lifestyle signature.</title>
        <authorList>
            <person name="Morin E."/>
            <person name="San Clemente H."/>
            <person name="Chen E.C.H."/>
            <person name="De La Providencia I."/>
            <person name="Hainaut M."/>
            <person name="Kuo A."/>
            <person name="Kohler A."/>
            <person name="Murat C."/>
            <person name="Tang N."/>
            <person name="Roy S."/>
            <person name="Loubradou J."/>
            <person name="Henrissat B."/>
            <person name="Grigoriev I.V."/>
            <person name="Corradi N."/>
            <person name="Roux C."/>
            <person name="Martin F.M."/>
        </authorList>
    </citation>
    <scope>NUCLEOTIDE SEQUENCE [LARGE SCALE GENOMIC DNA]</scope>
    <source>
        <strain evidence="2 3">DAOM 194757</strain>
    </source>
</reference>
<evidence type="ECO:0000256" key="1">
    <source>
        <dbReference type="SAM" id="MobiDB-lite"/>
    </source>
</evidence>
<comment type="caution">
    <text evidence="2">The sequence shown here is derived from an EMBL/GenBank/DDBJ whole genome shotgun (WGS) entry which is preliminary data.</text>
</comment>
<evidence type="ECO:0000313" key="2">
    <source>
        <dbReference type="EMBL" id="RIB00123.1"/>
    </source>
</evidence>
<feature type="compositionally biased region" description="Low complexity" evidence="1">
    <location>
        <begin position="162"/>
        <end position="174"/>
    </location>
</feature>
<feature type="region of interest" description="Disordered" evidence="1">
    <location>
        <begin position="157"/>
        <end position="258"/>
    </location>
</feature>
<proteinExistence type="predicted"/>